<evidence type="ECO:0000313" key="4">
    <source>
        <dbReference type="EMBL" id="CAF4128863.1"/>
    </source>
</evidence>
<reference evidence="3" key="1">
    <citation type="submission" date="2021-02" db="EMBL/GenBank/DDBJ databases">
        <authorList>
            <person name="Nowell W R."/>
        </authorList>
    </citation>
    <scope>NUCLEOTIDE SEQUENCE</scope>
</reference>
<comment type="caution">
    <text evidence="3">The sequence shown here is derived from an EMBL/GenBank/DDBJ whole genome shotgun (WGS) entry which is preliminary data.</text>
</comment>
<dbReference type="EMBL" id="CAJNOE010001482">
    <property type="protein sequence ID" value="CAF1426934.1"/>
    <property type="molecule type" value="Genomic_DNA"/>
</dbReference>
<keyword evidence="2" id="KW-0732">Signal</keyword>
<organism evidence="3 5">
    <name type="scientific">Adineta steineri</name>
    <dbReference type="NCBI Taxonomy" id="433720"/>
    <lineage>
        <taxon>Eukaryota</taxon>
        <taxon>Metazoa</taxon>
        <taxon>Spiralia</taxon>
        <taxon>Gnathifera</taxon>
        <taxon>Rotifera</taxon>
        <taxon>Eurotatoria</taxon>
        <taxon>Bdelloidea</taxon>
        <taxon>Adinetida</taxon>
        <taxon>Adinetidae</taxon>
        <taxon>Adineta</taxon>
    </lineage>
</organism>
<dbReference type="Proteomes" id="UP000663860">
    <property type="component" value="Unassembled WGS sequence"/>
</dbReference>
<feature type="signal peptide" evidence="2">
    <location>
        <begin position="1"/>
        <end position="24"/>
    </location>
</feature>
<gene>
    <name evidence="3" type="ORF">IZO911_LOCUS41007</name>
    <name evidence="4" type="ORF">KXQ929_LOCUS36065</name>
</gene>
<feature type="transmembrane region" description="Helical" evidence="1">
    <location>
        <begin position="262"/>
        <end position="279"/>
    </location>
</feature>
<keyword evidence="1" id="KW-1133">Transmembrane helix</keyword>
<evidence type="ECO:0000256" key="2">
    <source>
        <dbReference type="SAM" id="SignalP"/>
    </source>
</evidence>
<accession>A0A815MNB1</accession>
<proteinExistence type="predicted"/>
<protein>
    <submittedName>
        <fullName evidence="3">Uncharacterized protein</fullName>
    </submittedName>
</protein>
<evidence type="ECO:0000313" key="5">
    <source>
        <dbReference type="Proteomes" id="UP000663860"/>
    </source>
</evidence>
<dbReference type="Proteomes" id="UP000663868">
    <property type="component" value="Unassembled WGS sequence"/>
</dbReference>
<name>A0A815MNB1_9BILA</name>
<feature type="chain" id="PRO_5035687458" evidence="2">
    <location>
        <begin position="25"/>
        <end position="280"/>
    </location>
</feature>
<sequence>MSSKFFISAIFFFEFISIWCGCNGGHLDDGDTFNVTGQIPCATFSRTTSLYATDINMTLTVCQGIRNNWQLGVSLVINGSTNVDSTNRCIARGVSITMIEQYPIINNQETGNSGCDAIFGSECSKRIRKSLQQSFNDINSTGCGVQNLDIFADPLIGCRFPDRYISMFMISTLRKNGSSESHNSSTANSEKWMDSTDFLAATRGNDGPLKPFVFTYFVGRPYSSGIIDTAIACFPIYNVTVAPKTTALPTDIATQLFVSRKFLIFLLLLHFFSRFMIYLR</sequence>
<keyword evidence="1" id="KW-0472">Membrane</keyword>
<evidence type="ECO:0000256" key="1">
    <source>
        <dbReference type="SAM" id="Phobius"/>
    </source>
</evidence>
<dbReference type="AlphaFoldDB" id="A0A815MNB1"/>
<dbReference type="EMBL" id="CAJOBB010005451">
    <property type="protein sequence ID" value="CAF4128863.1"/>
    <property type="molecule type" value="Genomic_DNA"/>
</dbReference>
<evidence type="ECO:0000313" key="3">
    <source>
        <dbReference type="EMBL" id="CAF1426934.1"/>
    </source>
</evidence>
<keyword evidence="1" id="KW-0812">Transmembrane</keyword>